<dbReference type="SUPFAM" id="SSF46785">
    <property type="entry name" value="Winged helix' DNA-binding domain"/>
    <property type="match status" value="1"/>
</dbReference>
<dbReference type="RefSeq" id="WP_344336267.1">
    <property type="nucleotide sequence ID" value="NZ_BAAAPZ010000004.1"/>
</dbReference>
<gene>
    <name evidence="6" type="ORF">GCM10009823_12280</name>
</gene>
<evidence type="ECO:0000259" key="5">
    <source>
        <dbReference type="PROSITE" id="PS50931"/>
    </source>
</evidence>
<keyword evidence="4" id="KW-0804">Transcription</keyword>
<dbReference type="Pfam" id="PF00126">
    <property type="entry name" value="HTH_1"/>
    <property type="match status" value="1"/>
</dbReference>
<reference evidence="7" key="1">
    <citation type="journal article" date="2019" name="Int. J. Syst. Evol. Microbiol.">
        <title>The Global Catalogue of Microorganisms (GCM) 10K type strain sequencing project: providing services to taxonomists for standard genome sequencing and annotation.</title>
        <authorList>
            <consortium name="The Broad Institute Genomics Platform"/>
            <consortium name="The Broad Institute Genome Sequencing Center for Infectious Disease"/>
            <person name="Wu L."/>
            <person name="Ma J."/>
        </authorList>
    </citation>
    <scope>NUCLEOTIDE SEQUENCE [LARGE SCALE GENOMIC DNA]</scope>
    <source>
        <strain evidence="7">JCM 15900</strain>
    </source>
</reference>
<keyword evidence="3" id="KW-0238">DNA-binding</keyword>
<dbReference type="SUPFAM" id="SSF53850">
    <property type="entry name" value="Periplasmic binding protein-like II"/>
    <property type="match status" value="1"/>
</dbReference>
<organism evidence="6 7">
    <name type="scientific">Brevibacterium salitolerans</name>
    <dbReference type="NCBI Taxonomy" id="1403566"/>
    <lineage>
        <taxon>Bacteria</taxon>
        <taxon>Bacillati</taxon>
        <taxon>Actinomycetota</taxon>
        <taxon>Actinomycetes</taxon>
        <taxon>Micrococcales</taxon>
        <taxon>Brevibacteriaceae</taxon>
        <taxon>Brevibacterium</taxon>
    </lineage>
</organism>
<dbReference type="InterPro" id="IPR000847">
    <property type="entry name" value="LysR_HTH_N"/>
</dbReference>
<evidence type="ECO:0000256" key="4">
    <source>
        <dbReference type="ARBA" id="ARBA00023163"/>
    </source>
</evidence>
<dbReference type="PROSITE" id="PS50931">
    <property type="entry name" value="HTH_LYSR"/>
    <property type="match status" value="1"/>
</dbReference>
<dbReference type="Proteomes" id="UP001500984">
    <property type="component" value="Unassembled WGS sequence"/>
</dbReference>
<feature type="domain" description="HTH lysR-type" evidence="5">
    <location>
        <begin position="5"/>
        <end position="63"/>
    </location>
</feature>
<evidence type="ECO:0000313" key="7">
    <source>
        <dbReference type="Proteomes" id="UP001500984"/>
    </source>
</evidence>
<dbReference type="PANTHER" id="PTHR30346">
    <property type="entry name" value="TRANSCRIPTIONAL DUAL REGULATOR HCAR-RELATED"/>
    <property type="match status" value="1"/>
</dbReference>
<evidence type="ECO:0000256" key="3">
    <source>
        <dbReference type="ARBA" id="ARBA00023125"/>
    </source>
</evidence>
<protein>
    <submittedName>
        <fullName evidence="6">LysR family transcriptional regulator</fullName>
    </submittedName>
</protein>
<dbReference type="EMBL" id="BAAAPZ010000004">
    <property type="protein sequence ID" value="GAA2093748.1"/>
    <property type="molecule type" value="Genomic_DNA"/>
</dbReference>
<proteinExistence type="inferred from homology"/>
<accession>A0ABP5I4I7</accession>
<comment type="caution">
    <text evidence="6">The sequence shown here is derived from an EMBL/GenBank/DDBJ whole genome shotgun (WGS) entry which is preliminary data.</text>
</comment>
<evidence type="ECO:0000313" key="6">
    <source>
        <dbReference type="EMBL" id="GAA2093748.1"/>
    </source>
</evidence>
<evidence type="ECO:0000256" key="1">
    <source>
        <dbReference type="ARBA" id="ARBA00009437"/>
    </source>
</evidence>
<dbReference type="PRINTS" id="PR00039">
    <property type="entry name" value="HTHLYSR"/>
</dbReference>
<sequence>MPSDFTLVQLRYFQAVARCENMTAAAAELSVSQSAVSTAMAQLERALRVELFLRLPNRSIVLSPAGRRLAAEVDEFLDGAEALTEFAHGLAHSLSGRLRVGVFAPIAPTFLPALHQEFMRRHPAVDLTYLEADLSGVQSALTAGECDAALLYTLGLNSTFDRSVFSAVPPHVLVPADHPRAGTSAHLHDFADEPYIELGMPHSRQYYEHLFRLAGVVPRTQHVFEGYETVRAFVAQGHGYSVLNQRIPAMTYAGAEVATVTLLDDFPSIDIAVAWPRGATLNRRARVFRDLCPEMFG</sequence>
<dbReference type="Pfam" id="PF03466">
    <property type="entry name" value="LysR_substrate"/>
    <property type="match status" value="1"/>
</dbReference>
<dbReference type="Gene3D" id="3.40.190.10">
    <property type="entry name" value="Periplasmic binding protein-like II"/>
    <property type="match status" value="2"/>
</dbReference>
<keyword evidence="7" id="KW-1185">Reference proteome</keyword>
<evidence type="ECO:0000256" key="2">
    <source>
        <dbReference type="ARBA" id="ARBA00023015"/>
    </source>
</evidence>
<dbReference type="InterPro" id="IPR036390">
    <property type="entry name" value="WH_DNA-bd_sf"/>
</dbReference>
<dbReference type="InterPro" id="IPR005119">
    <property type="entry name" value="LysR_subst-bd"/>
</dbReference>
<dbReference type="InterPro" id="IPR036388">
    <property type="entry name" value="WH-like_DNA-bd_sf"/>
</dbReference>
<dbReference type="PANTHER" id="PTHR30346:SF0">
    <property type="entry name" value="HCA OPERON TRANSCRIPTIONAL ACTIVATOR HCAR"/>
    <property type="match status" value="1"/>
</dbReference>
<name>A0ABP5I4I7_9MICO</name>
<comment type="similarity">
    <text evidence="1">Belongs to the LysR transcriptional regulatory family.</text>
</comment>
<keyword evidence="2" id="KW-0805">Transcription regulation</keyword>
<dbReference type="Gene3D" id="1.10.10.10">
    <property type="entry name" value="Winged helix-like DNA-binding domain superfamily/Winged helix DNA-binding domain"/>
    <property type="match status" value="1"/>
</dbReference>